<feature type="compositionally biased region" description="Basic and acidic residues" evidence="1">
    <location>
        <begin position="1"/>
        <end position="17"/>
    </location>
</feature>
<sequence length="105" mass="11935">MSNDDPRGNESPDRQDASTHATRLFRERLETVDHLATILLRETTRSQALEHLEPAERRTVRRRLREIRAETNRTLLLVAGPEATIPSPENDPEPDADDAEGEPDE</sequence>
<accession>A0A1I6QNL6</accession>
<reference evidence="3" key="1">
    <citation type="submission" date="2016-10" db="EMBL/GenBank/DDBJ databases">
        <authorList>
            <person name="Varghese N."/>
            <person name="Submissions S."/>
        </authorList>
    </citation>
    <scope>NUCLEOTIDE SEQUENCE [LARGE SCALE GENOMIC DNA]</scope>
    <source>
        <strain evidence="3">DSM 22427</strain>
    </source>
</reference>
<gene>
    <name evidence="2" type="ORF">SAMN04488556_1403</name>
</gene>
<dbReference type="AlphaFoldDB" id="A0A1I6QNL6"/>
<name>A0A1I6QNL6_9EURY</name>
<evidence type="ECO:0000313" key="3">
    <source>
        <dbReference type="Proteomes" id="UP000199199"/>
    </source>
</evidence>
<feature type="region of interest" description="Disordered" evidence="1">
    <location>
        <begin position="75"/>
        <end position="105"/>
    </location>
</feature>
<protein>
    <submittedName>
        <fullName evidence="2">Uncharacterized protein</fullName>
    </submittedName>
</protein>
<keyword evidence="3" id="KW-1185">Reference proteome</keyword>
<evidence type="ECO:0000256" key="1">
    <source>
        <dbReference type="SAM" id="MobiDB-lite"/>
    </source>
</evidence>
<organism evidence="2 3">
    <name type="scientific">Halostagnicola kamekurae</name>
    <dbReference type="NCBI Taxonomy" id="619731"/>
    <lineage>
        <taxon>Archaea</taxon>
        <taxon>Methanobacteriati</taxon>
        <taxon>Methanobacteriota</taxon>
        <taxon>Stenosarchaea group</taxon>
        <taxon>Halobacteria</taxon>
        <taxon>Halobacteriales</taxon>
        <taxon>Natrialbaceae</taxon>
        <taxon>Halostagnicola</taxon>
    </lineage>
</organism>
<dbReference type="Proteomes" id="UP000199199">
    <property type="component" value="Unassembled WGS sequence"/>
</dbReference>
<evidence type="ECO:0000313" key="2">
    <source>
        <dbReference type="EMBL" id="SFS54046.1"/>
    </source>
</evidence>
<dbReference type="EMBL" id="FOZS01000001">
    <property type="protein sequence ID" value="SFS54046.1"/>
    <property type="molecule type" value="Genomic_DNA"/>
</dbReference>
<proteinExistence type="predicted"/>
<feature type="compositionally biased region" description="Acidic residues" evidence="1">
    <location>
        <begin position="90"/>
        <end position="105"/>
    </location>
</feature>
<dbReference type="OrthoDB" id="170354at2157"/>
<dbReference type="RefSeq" id="WP_092902967.1">
    <property type="nucleotide sequence ID" value="NZ_FOZS01000001.1"/>
</dbReference>
<feature type="region of interest" description="Disordered" evidence="1">
    <location>
        <begin position="1"/>
        <end position="22"/>
    </location>
</feature>